<reference evidence="1" key="1">
    <citation type="submission" date="2021-05" db="EMBL/GenBank/DDBJ databases">
        <authorList>
            <person name="Scholz U."/>
            <person name="Mascher M."/>
            <person name="Fiebig A."/>
        </authorList>
    </citation>
    <scope>NUCLEOTIDE SEQUENCE [LARGE SCALE GENOMIC DNA]</scope>
</reference>
<evidence type="ECO:0000313" key="1">
    <source>
        <dbReference type="EnsemblPlants" id="AVESA.00010b.r2.4CG1303980.1.CDS"/>
    </source>
</evidence>
<accession>A0ACD5WUT0</accession>
<name>A0ACD5WUT0_AVESA</name>
<keyword evidence="2" id="KW-1185">Reference proteome</keyword>
<evidence type="ECO:0000313" key="2">
    <source>
        <dbReference type="Proteomes" id="UP001732700"/>
    </source>
</evidence>
<proteinExistence type="predicted"/>
<reference evidence="1" key="2">
    <citation type="submission" date="2025-09" db="UniProtKB">
        <authorList>
            <consortium name="EnsemblPlants"/>
        </authorList>
    </citation>
    <scope>IDENTIFICATION</scope>
</reference>
<organism evidence="1 2">
    <name type="scientific">Avena sativa</name>
    <name type="common">Oat</name>
    <dbReference type="NCBI Taxonomy" id="4498"/>
    <lineage>
        <taxon>Eukaryota</taxon>
        <taxon>Viridiplantae</taxon>
        <taxon>Streptophyta</taxon>
        <taxon>Embryophyta</taxon>
        <taxon>Tracheophyta</taxon>
        <taxon>Spermatophyta</taxon>
        <taxon>Magnoliopsida</taxon>
        <taxon>Liliopsida</taxon>
        <taxon>Poales</taxon>
        <taxon>Poaceae</taxon>
        <taxon>BOP clade</taxon>
        <taxon>Pooideae</taxon>
        <taxon>Poodae</taxon>
        <taxon>Poeae</taxon>
        <taxon>Poeae Chloroplast Group 1 (Aveneae type)</taxon>
        <taxon>Aveninae</taxon>
        <taxon>Avena</taxon>
    </lineage>
</organism>
<protein>
    <submittedName>
        <fullName evidence="1">Uncharacterized protein</fullName>
    </submittedName>
</protein>
<dbReference type="EnsemblPlants" id="AVESA.00010b.r2.4CG1303980.1">
    <property type="protein sequence ID" value="AVESA.00010b.r2.4CG1303980.1.CDS"/>
    <property type="gene ID" value="AVESA.00010b.r2.4CG1303980"/>
</dbReference>
<sequence>MAAAIGHCSSTGRIHRTPTGSASGVGSSAWPEGLDPNSSYCLKIRLLGNPKTARKDINGFYFEKFVDSDLTNYNDLVASIVEQYRPIYLEVAHLHYYDEVLRTFPEIKSDQELMTMFEKHSETKFVQIFIAYWDPSETYKPCIEWFTDMHVQPNNNPSQDDDSYLRNPIPENEHVGIDEEGMYSEKEPIPLNLVLYSDKEKEKDYVYEDESEDHSEDETEVEEGEEVHEPNHAPNVEYNKEDPPMTVGSTYPNMDEFKLAIRQHAIKRDCEFNTKKSAPHRFTAYCTRKYEDDCPWRIHASTTDDMCTVVVKTNPFEHDCSSTKRKKKVKSATKHWICEKVKDWLIEDANLGAHELRKKLKEHYKIKIHYKRVYMGKLLALKQLYGDWDSSFNNLYRFKAQVESCCPSSIVQIDHHIINGKIRFRRIFVAFKPCIEGFRVGCRPYLAVDSTLLTGRFKGQLASATAVDGHNWMYPVCFGVFDSKTNENWIWFMQLLRQAIGSPLGLAICTDAGQAVMSGVKEVFPGAEHRECMLHLVSNFKKKFHGKVFDDHLWAAAYSWNPYLFGKHWVAMEEARLAATAYIRKWHDRLWSRSQFSTLCKVDYVTNNLAECFNNWIKHYKSLNLDDFMDKLRQLIMIKWNQRRKVAKKLDALVLPHIMKRLNAMTRELNLEVVECSEELAEVTALGGSGFRFVVNLQERTCSCRQWQVSGLPCKHALAFITSLSNTHIKNHVDLYYSVETFRAAYAQLIPAMPDKTQWPKSDHGFFMHPPLLKATAGRPKTERYKGCSDKKKKTGQHLCPICKDYGHHWHNCKKGNPDDIAAMMAVREPPKRKKKATKTTESSIVPCDDGAPTRMCFPPSHSFETTTKKSGKDAKTSAEASKRKMLEDTSSSKGKKAKCESGGSKR</sequence>
<dbReference type="Proteomes" id="UP001732700">
    <property type="component" value="Chromosome 4C"/>
</dbReference>